<dbReference type="Proteomes" id="UP001244443">
    <property type="component" value="Chromosome"/>
</dbReference>
<reference evidence="9" key="1">
    <citation type="submission" date="2023-08" db="EMBL/GenBank/DDBJ databases">
        <title>Comparative genomics and taxonomic characterization of three novel marine species of genus Marivirga.</title>
        <authorList>
            <person name="Muhammad N."/>
            <person name="Kim S.-G."/>
        </authorList>
    </citation>
    <scope>NUCLEOTIDE SEQUENCE [LARGE SCALE GENOMIC DNA]</scope>
    <source>
        <strain evidence="9">ABR2-2</strain>
    </source>
</reference>
<sequence length="943" mass="107303">MLKLKTIAIVLLSMFIYSASFAQNAKEALSQDIPLDSKVKIGQLENGLTYYIRQNSKPEDKVEFRLVINAGSMQENDKQLGLAHFTEHMAFNGTENFKKNELVDYLQSAGVKFGADLNAYTSFDETVYILPIPTDDPEVLDKGLTVLADWAGGLLFTEEEIDKERGVVLEEWRLGQGASQRMRDEYFPILFKDSRYAERLPIGKKEILENFKYETLRSFYEEWYRPNLMAVIAVGDIDPAEMEQEIKARFSDLKNPKKPKEKKLYDVPSHEDTYVSIVTDKEANFNQIQLYYKHDKEETKSLLDLRRELVYDLYNGMLGQRLDELRQSSNPPFLFANTSYSGMVRNKNAYSSFAIVGEGGFERGIKVLAEENKRIKEHGFTASELERFKKTFLNRAEKKVAEIDKTESSRFASTYIQHFLNNTPIPGAEYEYDFYQKLINTVSLEELNKLADEWVTDDNLVVVLTGAEKEGVEMPSEEDVLNILSEVENSDIEAYQDSEVSESFMTAKPKAGKVESTKTFDELGVTELQLSNGVKVVLKPTDFKNDEVKMRAYSFGGHSQYNMEDYYSASNASSLISEAGVADFTKTDIQKMLSGKTVRVSPYISSLSEGIRAEASPKDLNEMFQLTHLYFTAPRMDEAAFGSYVSKNKMLLGNLMSNPQFYYSDKVSKILAQDDPRGGGFPTAEDLAKIDFKRAFEIYKERFADASDFTFVVVGNFKVDKITPLLETYLGSLPTLERKDDWVDLGIRPPKGIVKEEIVKGTDQKSFATIYYHGETEYNKQQAYYLNSLGELVTNELIDILREEKSGVYGVGASANMQRLPENRYSFRIAFPCGPENVDDLVSNTHEILKDIKANGVEEEDLAKVKEAQLKGLKENLKKNDYWLNRLFDFYYYGDDLNNFIVSEDKINSLSAEDLKKAANEYLNEDQFVEAILLPEAQASSAE</sequence>
<feature type="domain" description="Peptidase M16 N-terminal" evidence="7">
    <location>
        <begin position="54"/>
        <end position="172"/>
    </location>
</feature>
<dbReference type="AlphaFoldDB" id="A0AA51N5F0"/>
<dbReference type="EMBL" id="CP129970">
    <property type="protein sequence ID" value="WMN06641.1"/>
    <property type="molecule type" value="Genomic_DNA"/>
</dbReference>
<keyword evidence="3" id="KW-0378">Hydrolase</keyword>
<gene>
    <name evidence="9" type="ORF">QYS48_33170</name>
</gene>
<name>A0AA51N5F0_9BACT</name>
<evidence type="ECO:0000256" key="1">
    <source>
        <dbReference type="ARBA" id="ARBA00007261"/>
    </source>
</evidence>
<evidence type="ECO:0000313" key="9">
    <source>
        <dbReference type="EMBL" id="WMN06641.1"/>
    </source>
</evidence>
<evidence type="ECO:0000256" key="5">
    <source>
        <dbReference type="ARBA" id="ARBA00023049"/>
    </source>
</evidence>
<evidence type="ECO:0000259" key="8">
    <source>
        <dbReference type="Pfam" id="PF05193"/>
    </source>
</evidence>
<dbReference type="InterPro" id="IPR011249">
    <property type="entry name" value="Metalloenz_LuxS/M16"/>
</dbReference>
<evidence type="ECO:0000256" key="4">
    <source>
        <dbReference type="ARBA" id="ARBA00022833"/>
    </source>
</evidence>
<dbReference type="InterPro" id="IPR011765">
    <property type="entry name" value="Pept_M16_N"/>
</dbReference>
<proteinExistence type="inferred from homology"/>
<keyword evidence="10" id="KW-1185">Reference proteome</keyword>
<feature type="signal peptide" evidence="6">
    <location>
        <begin position="1"/>
        <end position="22"/>
    </location>
</feature>
<dbReference type="Gene3D" id="3.30.830.10">
    <property type="entry name" value="Metalloenzyme, LuxS/M16 peptidase-like"/>
    <property type="match status" value="4"/>
</dbReference>
<keyword evidence="2" id="KW-0645">Protease</keyword>
<dbReference type="Pfam" id="PF05193">
    <property type="entry name" value="Peptidase_M16_C"/>
    <property type="match status" value="2"/>
</dbReference>
<dbReference type="Pfam" id="PF00675">
    <property type="entry name" value="Peptidase_M16"/>
    <property type="match status" value="1"/>
</dbReference>
<dbReference type="SUPFAM" id="SSF63411">
    <property type="entry name" value="LuxS/MPP-like metallohydrolase"/>
    <property type="match status" value="4"/>
</dbReference>
<keyword evidence="5" id="KW-0482">Metalloprotease</keyword>
<dbReference type="InterPro" id="IPR050626">
    <property type="entry name" value="Peptidase_M16"/>
</dbReference>
<dbReference type="GO" id="GO:0046872">
    <property type="term" value="F:metal ion binding"/>
    <property type="evidence" value="ECO:0007669"/>
    <property type="project" value="InterPro"/>
</dbReference>
<feature type="domain" description="Peptidase M16 C-terminal" evidence="8">
    <location>
        <begin position="211"/>
        <end position="390"/>
    </location>
</feature>
<accession>A0AA51N5F0</accession>
<feature type="domain" description="Peptidase M16 C-terminal" evidence="8">
    <location>
        <begin position="699"/>
        <end position="868"/>
    </location>
</feature>
<dbReference type="RefSeq" id="WP_308356530.1">
    <property type="nucleotide sequence ID" value="NZ_CP129970.2"/>
</dbReference>
<keyword evidence="6" id="KW-0732">Signal</keyword>
<keyword evidence="4" id="KW-0862">Zinc</keyword>
<evidence type="ECO:0000256" key="3">
    <source>
        <dbReference type="ARBA" id="ARBA00022801"/>
    </source>
</evidence>
<evidence type="ECO:0000256" key="6">
    <source>
        <dbReference type="SAM" id="SignalP"/>
    </source>
</evidence>
<evidence type="ECO:0000259" key="7">
    <source>
        <dbReference type="Pfam" id="PF00675"/>
    </source>
</evidence>
<dbReference type="GO" id="GO:0006508">
    <property type="term" value="P:proteolysis"/>
    <property type="evidence" value="ECO:0007669"/>
    <property type="project" value="UniProtKB-KW"/>
</dbReference>
<dbReference type="PANTHER" id="PTHR43690">
    <property type="entry name" value="NARDILYSIN"/>
    <property type="match status" value="1"/>
</dbReference>
<dbReference type="PANTHER" id="PTHR43690:SF34">
    <property type="entry name" value="ZINC PROTEASE PQQL-LIKE"/>
    <property type="match status" value="1"/>
</dbReference>
<dbReference type="GO" id="GO:0008237">
    <property type="term" value="F:metallopeptidase activity"/>
    <property type="evidence" value="ECO:0007669"/>
    <property type="project" value="UniProtKB-KW"/>
</dbReference>
<organism evidence="9 10">
    <name type="scientific">Marivirga arenosa</name>
    <dbReference type="NCBI Taxonomy" id="3059076"/>
    <lineage>
        <taxon>Bacteria</taxon>
        <taxon>Pseudomonadati</taxon>
        <taxon>Bacteroidota</taxon>
        <taxon>Cytophagia</taxon>
        <taxon>Cytophagales</taxon>
        <taxon>Marivirgaceae</taxon>
        <taxon>Marivirga</taxon>
    </lineage>
</organism>
<comment type="similarity">
    <text evidence="1">Belongs to the peptidase M16 family.</text>
</comment>
<protein>
    <submittedName>
        <fullName evidence="9">Insulinase family protein</fullName>
    </submittedName>
</protein>
<evidence type="ECO:0000256" key="2">
    <source>
        <dbReference type="ARBA" id="ARBA00022670"/>
    </source>
</evidence>
<feature type="chain" id="PRO_5041276620" evidence="6">
    <location>
        <begin position="23"/>
        <end position="943"/>
    </location>
</feature>
<dbReference type="InterPro" id="IPR007863">
    <property type="entry name" value="Peptidase_M16_C"/>
</dbReference>
<evidence type="ECO:0000313" key="10">
    <source>
        <dbReference type="Proteomes" id="UP001244443"/>
    </source>
</evidence>